<gene>
    <name evidence="3" type="ORF">KS4_01430</name>
</gene>
<dbReference type="InterPro" id="IPR050361">
    <property type="entry name" value="MPP/UQCRC_Complex"/>
</dbReference>
<organism evidence="3 4">
    <name type="scientific">Poriferisphaera corsica</name>
    <dbReference type="NCBI Taxonomy" id="2528020"/>
    <lineage>
        <taxon>Bacteria</taxon>
        <taxon>Pseudomonadati</taxon>
        <taxon>Planctomycetota</taxon>
        <taxon>Phycisphaerae</taxon>
        <taxon>Phycisphaerales</taxon>
        <taxon>Phycisphaeraceae</taxon>
        <taxon>Poriferisphaera</taxon>
    </lineage>
</organism>
<protein>
    <submittedName>
        <fullName evidence="3">Peptidase M16 inactive domain protein</fullName>
    </submittedName>
</protein>
<dbReference type="PANTHER" id="PTHR11851">
    <property type="entry name" value="METALLOPROTEASE"/>
    <property type="match status" value="1"/>
</dbReference>
<dbReference type="GO" id="GO:0046872">
    <property type="term" value="F:metal ion binding"/>
    <property type="evidence" value="ECO:0007669"/>
    <property type="project" value="InterPro"/>
</dbReference>
<dbReference type="Gene3D" id="3.30.830.10">
    <property type="entry name" value="Metalloenzyme, LuxS/M16 peptidase-like"/>
    <property type="match status" value="2"/>
</dbReference>
<accession>A0A517YPF6</accession>
<dbReference type="KEGG" id="pcor:KS4_01430"/>
<keyword evidence="4" id="KW-1185">Reference proteome</keyword>
<dbReference type="Proteomes" id="UP000317369">
    <property type="component" value="Chromosome"/>
</dbReference>
<name>A0A517YPF6_9BACT</name>
<dbReference type="SUPFAM" id="SSF63411">
    <property type="entry name" value="LuxS/MPP-like metallohydrolase"/>
    <property type="match status" value="2"/>
</dbReference>
<dbReference type="InterPro" id="IPR011765">
    <property type="entry name" value="Pept_M16_N"/>
</dbReference>
<feature type="domain" description="Peptidase M16 C-terminal" evidence="2">
    <location>
        <begin position="174"/>
        <end position="343"/>
    </location>
</feature>
<dbReference type="InterPro" id="IPR007863">
    <property type="entry name" value="Peptidase_M16_C"/>
</dbReference>
<evidence type="ECO:0000313" key="3">
    <source>
        <dbReference type="EMBL" id="QDU32114.1"/>
    </source>
</evidence>
<dbReference type="Pfam" id="PF05193">
    <property type="entry name" value="Peptidase_M16_C"/>
    <property type="match status" value="1"/>
</dbReference>
<dbReference type="PANTHER" id="PTHR11851:SF219">
    <property type="entry name" value="HYPOTHETICAL ZINC PROTEASE"/>
    <property type="match status" value="1"/>
</dbReference>
<sequence length="416" mass="45732">MHAIQCLAMDQIYQKQLANGLILLGEPVLGSGSLAMTMMVPGGLAAQPADQEGVASLLSEIICRGAGDLNARDHSDALDMLGVERSTHVDTHHTKLAATMIGSKLSQAFPLLMDMILKPHFELAVLEPTKLLALQALEALKDDPQQYVFKELRNNHNRLPFGRSSLGNASHIESITIENVRQFWAARFKPKGTILAFAGSFDWHELVALVEQNLEAWSGSADTVDAISEGDRGYQHLQADTSQTHIALAYDTIADREPDSILQKAAIQVLSGGMSGRLFTEVREKRGLCYSVYATYGSQRDRGMVFAYAGTTTARAQETIDVMIQELNRLSQGIDESEFARAIVGMKSRLVMQGESTAARAAAIANELFIRGQFMTLDEWATYTDQITIDNLNRFLKENPPNKMTVVTMGENQLTI</sequence>
<dbReference type="Pfam" id="PF00675">
    <property type="entry name" value="Peptidase_M16"/>
    <property type="match status" value="1"/>
</dbReference>
<dbReference type="InterPro" id="IPR011249">
    <property type="entry name" value="Metalloenz_LuxS/M16"/>
</dbReference>
<reference evidence="3 4" key="1">
    <citation type="submission" date="2019-02" db="EMBL/GenBank/DDBJ databases">
        <title>Deep-cultivation of Planctomycetes and their phenomic and genomic characterization uncovers novel biology.</title>
        <authorList>
            <person name="Wiegand S."/>
            <person name="Jogler M."/>
            <person name="Boedeker C."/>
            <person name="Pinto D."/>
            <person name="Vollmers J."/>
            <person name="Rivas-Marin E."/>
            <person name="Kohn T."/>
            <person name="Peeters S.H."/>
            <person name="Heuer A."/>
            <person name="Rast P."/>
            <person name="Oberbeckmann S."/>
            <person name="Bunk B."/>
            <person name="Jeske O."/>
            <person name="Meyerdierks A."/>
            <person name="Storesund J.E."/>
            <person name="Kallscheuer N."/>
            <person name="Luecker S."/>
            <person name="Lage O.M."/>
            <person name="Pohl T."/>
            <person name="Merkel B.J."/>
            <person name="Hornburger P."/>
            <person name="Mueller R.-W."/>
            <person name="Bruemmer F."/>
            <person name="Labrenz M."/>
            <person name="Spormann A.M."/>
            <person name="Op den Camp H."/>
            <person name="Overmann J."/>
            <person name="Amann R."/>
            <person name="Jetten M.S.M."/>
            <person name="Mascher T."/>
            <person name="Medema M.H."/>
            <person name="Devos D.P."/>
            <person name="Kaster A.-K."/>
            <person name="Ovreas L."/>
            <person name="Rohde M."/>
            <person name="Galperin M.Y."/>
            <person name="Jogler C."/>
        </authorList>
    </citation>
    <scope>NUCLEOTIDE SEQUENCE [LARGE SCALE GENOMIC DNA]</scope>
    <source>
        <strain evidence="3 4">KS4</strain>
    </source>
</reference>
<feature type="domain" description="Peptidase M16 N-terminal" evidence="1">
    <location>
        <begin position="36"/>
        <end position="162"/>
    </location>
</feature>
<evidence type="ECO:0000313" key="4">
    <source>
        <dbReference type="Proteomes" id="UP000317369"/>
    </source>
</evidence>
<dbReference type="AlphaFoldDB" id="A0A517YPF6"/>
<evidence type="ECO:0000259" key="2">
    <source>
        <dbReference type="Pfam" id="PF05193"/>
    </source>
</evidence>
<proteinExistence type="predicted"/>
<evidence type="ECO:0000259" key="1">
    <source>
        <dbReference type="Pfam" id="PF00675"/>
    </source>
</evidence>
<dbReference type="EMBL" id="CP036425">
    <property type="protein sequence ID" value="QDU32114.1"/>
    <property type="molecule type" value="Genomic_DNA"/>
</dbReference>